<feature type="coiled-coil region" evidence="1">
    <location>
        <begin position="12"/>
        <end position="39"/>
    </location>
</feature>
<sequence length="364" mass="40445">MLGALAADRARVTGIDAQIQDLERSLAALRLEKSIVQERLDTYKYPVLALPNEIVSEIFIHFLPTYPSCPPLGGPLSPTRLTQICRQWREIALATHALWRAVSLSQDAIYHRGDAKQVWLARSGCLPLSIHMNEYVDDNVPGGPELLAAVLLHHARVEYLQLRLVNFHLPTIEGGLPLLRHLDLELDYKSPKDLVIRDAPLLRSVVLDAIAVSSVVLPWTQLTHLTLRIVTIDDCIPVLQKATNLIHCELRLNGSDSKPLPDITLPNLESMCCIYWDSGHTMPESFGIFIVPALRSLEVTEKFLHPSPIDSLKSFILKSGCKLQKVCINSQRSVGKSAYRAAFPSIQFLFNGSYVGGGKRRAGS</sequence>
<evidence type="ECO:0000313" key="4">
    <source>
        <dbReference type="Proteomes" id="UP000620124"/>
    </source>
</evidence>
<dbReference type="Gene3D" id="1.20.1280.50">
    <property type="match status" value="1"/>
</dbReference>
<comment type="caution">
    <text evidence="3">The sequence shown here is derived from an EMBL/GenBank/DDBJ whole genome shotgun (WGS) entry which is preliminary data.</text>
</comment>
<evidence type="ECO:0000259" key="2">
    <source>
        <dbReference type="Pfam" id="PF12937"/>
    </source>
</evidence>
<dbReference type="OrthoDB" id="2269034at2759"/>
<keyword evidence="1" id="KW-0175">Coiled coil</keyword>
<name>A0A8H7CHA2_9AGAR</name>
<organism evidence="3 4">
    <name type="scientific">Mycena venus</name>
    <dbReference type="NCBI Taxonomy" id="2733690"/>
    <lineage>
        <taxon>Eukaryota</taxon>
        <taxon>Fungi</taxon>
        <taxon>Dikarya</taxon>
        <taxon>Basidiomycota</taxon>
        <taxon>Agaricomycotina</taxon>
        <taxon>Agaricomycetes</taxon>
        <taxon>Agaricomycetidae</taxon>
        <taxon>Agaricales</taxon>
        <taxon>Marasmiineae</taxon>
        <taxon>Mycenaceae</taxon>
        <taxon>Mycena</taxon>
    </lineage>
</organism>
<feature type="domain" description="F-box" evidence="2">
    <location>
        <begin position="48"/>
        <end position="104"/>
    </location>
</feature>
<gene>
    <name evidence="3" type="ORF">MVEN_02192500</name>
</gene>
<dbReference type="Proteomes" id="UP000620124">
    <property type="component" value="Unassembled WGS sequence"/>
</dbReference>
<dbReference type="AlphaFoldDB" id="A0A8H7CHA2"/>
<proteinExistence type="predicted"/>
<dbReference type="InterPro" id="IPR001810">
    <property type="entry name" value="F-box_dom"/>
</dbReference>
<accession>A0A8H7CHA2</accession>
<reference evidence="3" key="1">
    <citation type="submission" date="2020-05" db="EMBL/GenBank/DDBJ databases">
        <title>Mycena genomes resolve the evolution of fungal bioluminescence.</title>
        <authorList>
            <person name="Tsai I.J."/>
        </authorList>
    </citation>
    <scope>NUCLEOTIDE SEQUENCE</scope>
    <source>
        <strain evidence="3">CCC161011</strain>
    </source>
</reference>
<evidence type="ECO:0000256" key="1">
    <source>
        <dbReference type="SAM" id="Coils"/>
    </source>
</evidence>
<dbReference type="Pfam" id="PF12937">
    <property type="entry name" value="F-box-like"/>
    <property type="match status" value="1"/>
</dbReference>
<dbReference type="EMBL" id="JACAZI010000024">
    <property type="protein sequence ID" value="KAF7335398.1"/>
    <property type="molecule type" value="Genomic_DNA"/>
</dbReference>
<evidence type="ECO:0000313" key="3">
    <source>
        <dbReference type="EMBL" id="KAF7335398.1"/>
    </source>
</evidence>
<keyword evidence="4" id="KW-1185">Reference proteome</keyword>
<protein>
    <submittedName>
        <fullName evidence="3">F-box domain-containing protein</fullName>
    </submittedName>
</protein>
<dbReference type="SUPFAM" id="SSF52058">
    <property type="entry name" value="L domain-like"/>
    <property type="match status" value="1"/>
</dbReference>